<sequence length="89" mass="10522">MELYKLIDGYQARREDGAFMAAWFTSNMMSVHTKHPVPAKELVRPFLHEKTSGELRREREEFLKSFTRQREEAGLDGDRSEYLDPDRSE</sequence>
<protein>
    <submittedName>
        <fullName evidence="2">Uncharacterized protein</fullName>
    </submittedName>
</protein>
<feature type="region of interest" description="Disordered" evidence="1">
    <location>
        <begin position="67"/>
        <end position="89"/>
    </location>
</feature>
<reference evidence="2 3" key="1">
    <citation type="submission" date="2013-09" db="EMBL/GenBank/DDBJ databases">
        <authorList>
            <person name="Durkin A.S."/>
            <person name="Haft D.R."/>
            <person name="McCorrison J."/>
            <person name="Torralba M."/>
            <person name="Gillis M."/>
            <person name="Haft D.H."/>
            <person name="Methe B."/>
            <person name="Sutton G."/>
            <person name="Nelson K.E."/>
        </authorList>
    </citation>
    <scope>NUCLEOTIDE SEQUENCE [LARGE SCALE GENOMIC DNA]</scope>
    <source>
        <strain evidence="2 3">BV3C16-1</strain>
    </source>
</reference>
<evidence type="ECO:0000313" key="3">
    <source>
        <dbReference type="Proteomes" id="UP000017090"/>
    </source>
</evidence>
<dbReference type="EMBL" id="AWXA01000043">
    <property type="protein sequence ID" value="ERT58391.1"/>
    <property type="molecule type" value="Genomic_DNA"/>
</dbReference>
<dbReference type="AlphaFoldDB" id="U7UGF3"/>
<keyword evidence="3" id="KW-1185">Reference proteome</keyword>
<gene>
    <name evidence="2" type="ORF">HMPREF1250_1053</name>
</gene>
<organism evidence="2 3">
    <name type="scientific">Megasphaera vaginalis</name>
    <name type="common">ex Srinivasan et al. 2021</name>
    <dbReference type="NCBI Taxonomy" id="1111454"/>
    <lineage>
        <taxon>Bacteria</taxon>
        <taxon>Bacillati</taxon>
        <taxon>Bacillota</taxon>
        <taxon>Negativicutes</taxon>
        <taxon>Veillonellales</taxon>
        <taxon>Veillonellaceae</taxon>
        <taxon>Megasphaera</taxon>
    </lineage>
</organism>
<dbReference type="STRING" id="1111454.HMPREF1250_1053"/>
<dbReference type="RefSeq" id="WP_023054111.1">
    <property type="nucleotide sequence ID" value="NZ_AWXA01000043.1"/>
</dbReference>
<dbReference type="OrthoDB" id="1625162at2"/>
<dbReference type="Proteomes" id="UP000017090">
    <property type="component" value="Unassembled WGS sequence"/>
</dbReference>
<accession>U7UGF3</accession>
<name>U7UGF3_9FIRM</name>
<dbReference type="PATRIC" id="fig|1111454.3.peg.1598"/>
<comment type="caution">
    <text evidence="2">The sequence shown here is derived from an EMBL/GenBank/DDBJ whole genome shotgun (WGS) entry which is preliminary data.</text>
</comment>
<evidence type="ECO:0000256" key="1">
    <source>
        <dbReference type="SAM" id="MobiDB-lite"/>
    </source>
</evidence>
<proteinExistence type="predicted"/>
<evidence type="ECO:0000313" key="2">
    <source>
        <dbReference type="EMBL" id="ERT58391.1"/>
    </source>
</evidence>